<proteinExistence type="predicted"/>
<comment type="caution">
    <text evidence="2">The sequence shown here is derived from an EMBL/GenBank/DDBJ whole genome shotgun (WGS) entry which is preliminary data.</text>
</comment>
<dbReference type="SUPFAM" id="SSF55729">
    <property type="entry name" value="Acyl-CoA N-acyltransferases (Nat)"/>
    <property type="match status" value="1"/>
</dbReference>
<name>A0ABQ0GQH8_9PEZI</name>
<dbReference type="InterPro" id="IPR000182">
    <property type="entry name" value="GNAT_dom"/>
</dbReference>
<protein>
    <recommendedName>
        <fullName evidence="1">N-acetyltransferase domain-containing protein</fullName>
    </recommendedName>
</protein>
<sequence>MGWTFSGCTVDDAAALAINNAAAFWTQPYWRMIWPADAQLAYITQEMGKRMAARVLLIDHDERRHEKAVDEDTGAIVGYARWLLPPALRSEWTEGQVPDVSDKRKKTLEELADSAVWNPGAGTNINTDVLDAKVTATKQRILAEREFIQLDYLAVHPDNQGRGVATSLVQRGIRQAERLRRPIFVMAFDVSRGVYLRQGFREVEQLLQDDRPYGGSGNYNTYFLVYEPASYKAA</sequence>
<organism evidence="2 3">
    <name type="scientific">Madurella fahalii</name>
    <dbReference type="NCBI Taxonomy" id="1157608"/>
    <lineage>
        <taxon>Eukaryota</taxon>
        <taxon>Fungi</taxon>
        <taxon>Dikarya</taxon>
        <taxon>Ascomycota</taxon>
        <taxon>Pezizomycotina</taxon>
        <taxon>Sordariomycetes</taxon>
        <taxon>Sordariomycetidae</taxon>
        <taxon>Sordariales</taxon>
        <taxon>Sordariales incertae sedis</taxon>
        <taxon>Madurella</taxon>
    </lineage>
</organism>
<accession>A0ABQ0GQH8</accession>
<dbReference type="Gene3D" id="3.40.630.30">
    <property type="match status" value="1"/>
</dbReference>
<dbReference type="Proteomes" id="UP001628179">
    <property type="component" value="Unassembled WGS sequence"/>
</dbReference>
<dbReference type="PROSITE" id="PS51186">
    <property type="entry name" value="GNAT"/>
    <property type="match status" value="1"/>
</dbReference>
<dbReference type="RefSeq" id="XP_070921689.1">
    <property type="nucleotide sequence ID" value="XM_071065588.1"/>
</dbReference>
<dbReference type="GeneID" id="98180911"/>
<dbReference type="CDD" id="cd04301">
    <property type="entry name" value="NAT_SF"/>
    <property type="match status" value="1"/>
</dbReference>
<dbReference type="Pfam" id="PF13673">
    <property type="entry name" value="Acetyltransf_10"/>
    <property type="match status" value="1"/>
</dbReference>
<dbReference type="PANTHER" id="PTHR42791">
    <property type="entry name" value="GNAT FAMILY ACETYLTRANSFERASE"/>
    <property type="match status" value="1"/>
</dbReference>
<dbReference type="InterPro" id="IPR016181">
    <property type="entry name" value="Acyl_CoA_acyltransferase"/>
</dbReference>
<dbReference type="InterPro" id="IPR052523">
    <property type="entry name" value="Trichothecene_AcTrans"/>
</dbReference>
<gene>
    <name evidence="2" type="ORF">MFIFM68171_10169</name>
</gene>
<reference evidence="2 3" key="1">
    <citation type="submission" date="2024-09" db="EMBL/GenBank/DDBJ databases">
        <title>Itraconazole resistance in Madurella fahalii resulting from another homologue of gene encoding cytochrome P450 14-alpha sterol demethylase (CYP51).</title>
        <authorList>
            <person name="Yoshioka I."/>
            <person name="Fahal A.H."/>
            <person name="Kaneko S."/>
            <person name="Yaguchi T."/>
        </authorList>
    </citation>
    <scope>NUCLEOTIDE SEQUENCE [LARGE SCALE GENOMIC DNA]</scope>
    <source>
        <strain evidence="2 3">IFM 68171</strain>
    </source>
</reference>
<keyword evidence="3" id="KW-1185">Reference proteome</keyword>
<feature type="domain" description="N-acetyltransferase" evidence="1">
    <location>
        <begin position="87"/>
        <end position="225"/>
    </location>
</feature>
<evidence type="ECO:0000313" key="2">
    <source>
        <dbReference type="EMBL" id="GAB1319959.1"/>
    </source>
</evidence>
<evidence type="ECO:0000313" key="3">
    <source>
        <dbReference type="Proteomes" id="UP001628179"/>
    </source>
</evidence>
<dbReference type="PANTHER" id="PTHR42791:SF2">
    <property type="entry name" value="N-ACETYLTRANSFERASE DOMAIN-CONTAINING PROTEIN"/>
    <property type="match status" value="1"/>
</dbReference>
<evidence type="ECO:0000259" key="1">
    <source>
        <dbReference type="PROSITE" id="PS51186"/>
    </source>
</evidence>
<dbReference type="EMBL" id="BAAFSV010000006">
    <property type="protein sequence ID" value="GAB1319959.1"/>
    <property type="molecule type" value="Genomic_DNA"/>
</dbReference>